<proteinExistence type="predicted"/>
<evidence type="ECO:0000313" key="2">
    <source>
        <dbReference type="Proteomes" id="UP000326936"/>
    </source>
</evidence>
<dbReference type="RefSeq" id="WP_152430929.1">
    <property type="nucleotide sequence ID" value="NZ_CBCSDK010000001.1"/>
</dbReference>
<organism evidence="1 2">
    <name type="scientific">Vibrio aquimaris</name>
    <dbReference type="NCBI Taxonomy" id="2587862"/>
    <lineage>
        <taxon>Bacteria</taxon>
        <taxon>Pseudomonadati</taxon>
        <taxon>Pseudomonadota</taxon>
        <taxon>Gammaproteobacteria</taxon>
        <taxon>Vibrionales</taxon>
        <taxon>Vibrionaceae</taxon>
        <taxon>Vibrio</taxon>
    </lineage>
</organism>
<dbReference type="GO" id="GO:0005737">
    <property type="term" value="C:cytoplasm"/>
    <property type="evidence" value="ECO:0007669"/>
    <property type="project" value="InterPro"/>
</dbReference>
<evidence type="ECO:0000313" key="1">
    <source>
        <dbReference type="EMBL" id="QFT26848.1"/>
    </source>
</evidence>
<dbReference type="EC" id="3.1.3.-" evidence="1"/>
<dbReference type="AlphaFoldDB" id="A0A5P9CKK1"/>
<keyword evidence="1" id="KW-0378">Hydrolase</keyword>
<dbReference type="EMBL" id="CP045350">
    <property type="protein sequence ID" value="QFT26848.1"/>
    <property type="molecule type" value="Genomic_DNA"/>
</dbReference>
<dbReference type="InterPro" id="IPR013078">
    <property type="entry name" value="His_Pase_superF_clade-1"/>
</dbReference>
<reference evidence="1 2" key="1">
    <citation type="submission" date="2019-10" db="EMBL/GenBank/DDBJ databases">
        <title>Complete genome sequence of Vibrio sp. strain THAF100, isolated from non-filtered water from the water column of tank 6 of a marine aquarium containing stony-coral fragments. Water maintained at 26 degree C.</title>
        <authorList>
            <person name="Ruckert C."/>
            <person name="Franco A."/>
            <person name="Kalinowski J."/>
            <person name="Glaeser S."/>
        </authorList>
    </citation>
    <scope>NUCLEOTIDE SEQUENCE [LARGE SCALE GENOMIC DNA]</scope>
    <source>
        <strain evidence="1 2">THAF100</strain>
    </source>
</reference>
<dbReference type="GO" id="GO:0101006">
    <property type="term" value="F:protein histidine phosphatase activity"/>
    <property type="evidence" value="ECO:0007669"/>
    <property type="project" value="InterPro"/>
</dbReference>
<accession>A0A5P9CKK1</accession>
<dbReference type="Proteomes" id="UP000326936">
    <property type="component" value="Chromosome"/>
</dbReference>
<gene>
    <name evidence="1" type="primary">sixA</name>
    <name evidence="1" type="ORF">FIV01_10445</name>
</gene>
<protein>
    <submittedName>
        <fullName evidence="1">Phosphohistidine phosphatase SixA</fullName>
        <ecNumber evidence="1">3.1.3.-</ecNumber>
    </submittedName>
</protein>
<dbReference type="Gene3D" id="3.40.50.1240">
    <property type="entry name" value="Phosphoglycerate mutase-like"/>
    <property type="match status" value="1"/>
</dbReference>
<dbReference type="Pfam" id="PF00300">
    <property type="entry name" value="His_Phos_1"/>
    <property type="match status" value="1"/>
</dbReference>
<dbReference type="SUPFAM" id="SSF53254">
    <property type="entry name" value="Phosphoglycerate mutase-like"/>
    <property type="match status" value="1"/>
</dbReference>
<name>A0A5P9CKK1_9VIBR</name>
<dbReference type="InterPro" id="IPR029033">
    <property type="entry name" value="His_PPase_superfam"/>
</dbReference>
<dbReference type="OrthoDB" id="92610at2"/>
<dbReference type="SMART" id="SM00855">
    <property type="entry name" value="PGAM"/>
    <property type="match status" value="1"/>
</dbReference>
<dbReference type="CDD" id="cd07067">
    <property type="entry name" value="HP_PGM_like"/>
    <property type="match status" value="1"/>
</dbReference>
<keyword evidence="2" id="KW-1185">Reference proteome</keyword>
<dbReference type="InterPro" id="IPR004449">
    <property type="entry name" value="SixA"/>
</dbReference>
<dbReference type="NCBIfam" id="TIGR00249">
    <property type="entry name" value="sixA"/>
    <property type="match status" value="1"/>
</dbReference>
<sequence length="159" mass="17811">MKILIMRHGEAEHYADTDAERALTEKGKRDSVNTAKSCVNNGYDHLDMVLVSPYLRAQQTWQAIASHFDTKQVKVCDDITPYGDARRVSDYITAVAEVEKPKSILMVSHLPLVGYLTSEFVPNINPPMFPTSGMACIEYDVINSRGELVLNIHPEINAF</sequence>
<dbReference type="KEGG" id="vaq:FIV01_10445"/>